<dbReference type="InterPro" id="IPR036569">
    <property type="entry name" value="RpiB_LacA_LacB_sf"/>
</dbReference>
<dbReference type="GO" id="GO:0016853">
    <property type="term" value="F:isomerase activity"/>
    <property type="evidence" value="ECO:0007669"/>
    <property type="project" value="UniProtKB-KW"/>
</dbReference>
<dbReference type="PIRSF" id="PIRSF005384">
    <property type="entry name" value="RpiB_LacA_B"/>
    <property type="match status" value="1"/>
</dbReference>
<keyword evidence="4" id="KW-1185">Reference proteome</keyword>
<protein>
    <recommendedName>
        <fullName evidence="5">Ribose 5-phosphate isomerase B</fullName>
    </recommendedName>
</protein>
<accession>A0A1R2B414</accession>
<comment type="similarity">
    <text evidence="1">Belongs to the LacAB/RpiB family.</text>
</comment>
<dbReference type="PANTHER" id="PTHR43732:SF1">
    <property type="entry name" value="RIBOSE 5-PHOSPHATE ISOMERASE"/>
    <property type="match status" value="1"/>
</dbReference>
<evidence type="ECO:0000256" key="1">
    <source>
        <dbReference type="ARBA" id="ARBA00008754"/>
    </source>
</evidence>
<reference evidence="3 4" key="1">
    <citation type="submission" date="2016-11" db="EMBL/GenBank/DDBJ databases">
        <title>The macronuclear genome of Stentor coeruleus: a giant cell with tiny introns.</title>
        <authorList>
            <person name="Slabodnick M."/>
            <person name="Ruby J.G."/>
            <person name="Reiff S.B."/>
            <person name="Swart E.C."/>
            <person name="Gosai S."/>
            <person name="Prabakaran S."/>
            <person name="Witkowska E."/>
            <person name="Larue G.E."/>
            <person name="Fisher S."/>
            <person name="Freeman R.M."/>
            <person name="Gunawardena J."/>
            <person name="Chu W."/>
            <person name="Stover N.A."/>
            <person name="Gregory B.D."/>
            <person name="Nowacki M."/>
            <person name="Derisi J."/>
            <person name="Roy S.W."/>
            <person name="Marshall W.F."/>
            <person name="Sood P."/>
        </authorList>
    </citation>
    <scope>NUCLEOTIDE SEQUENCE [LARGE SCALE GENOMIC DNA]</scope>
    <source>
        <strain evidence="3">WM001</strain>
    </source>
</reference>
<dbReference type="NCBIfam" id="TIGR01120">
    <property type="entry name" value="rpiB"/>
    <property type="match status" value="1"/>
</dbReference>
<keyword evidence="2" id="KW-0413">Isomerase</keyword>
<proteinExistence type="inferred from homology"/>
<dbReference type="Pfam" id="PF02502">
    <property type="entry name" value="LacAB_rpiB"/>
    <property type="match status" value="1"/>
</dbReference>
<dbReference type="AlphaFoldDB" id="A0A1R2B414"/>
<dbReference type="PANTHER" id="PTHR43732">
    <property type="entry name" value="RIBOSE 5-PHOSPHATE ISOMERASE-RELATED"/>
    <property type="match status" value="1"/>
</dbReference>
<dbReference type="GO" id="GO:0005975">
    <property type="term" value="P:carbohydrate metabolic process"/>
    <property type="evidence" value="ECO:0007669"/>
    <property type="project" value="InterPro"/>
</dbReference>
<name>A0A1R2B414_9CILI</name>
<sequence length="152" mass="16652">MDKPRIVFASDHAGFQYKSILSLFLESKGYTILDVGCTSAEPTDFPIYAKLGCEKIINKEAELGVFICGSGIGISIAANRYNGIRCAVCHDYFTATNCRLKDHANVIALGERVLGIEVAKQMVEAFVATVCNMENPDYGRRAAMIDSIMDNE</sequence>
<dbReference type="NCBIfam" id="NF004051">
    <property type="entry name" value="PRK05571.1"/>
    <property type="match status" value="1"/>
</dbReference>
<dbReference type="SUPFAM" id="SSF89623">
    <property type="entry name" value="Ribose/Galactose isomerase RpiB/AlsB"/>
    <property type="match status" value="1"/>
</dbReference>
<dbReference type="InterPro" id="IPR003500">
    <property type="entry name" value="RpiB_LacA_LacB"/>
</dbReference>
<dbReference type="Gene3D" id="3.40.1400.10">
    <property type="entry name" value="Sugar-phosphate isomerase, RpiB/LacA/LacB"/>
    <property type="match status" value="1"/>
</dbReference>
<evidence type="ECO:0000313" key="3">
    <source>
        <dbReference type="EMBL" id="OMJ71528.1"/>
    </source>
</evidence>
<dbReference type="InterPro" id="IPR004785">
    <property type="entry name" value="RpiB"/>
</dbReference>
<dbReference type="NCBIfam" id="TIGR00689">
    <property type="entry name" value="rpiB_lacA_lacB"/>
    <property type="match status" value="1"/>
</dbReference>
<dbReference type="OrthoDB" id="2106730at2759"/>
<dbReference type="EMBL" id="MPUH01000981">
    <property type="protein sequence ID" value="OMJ71528.1"/>
    <property type="molecule type" value="Genomic_DNA"/>
</dbReference>
<evidence type="ECO:0008006" key="5">
    <source>
        <dbReference type="Google" id="ProtNLM"/>
    </source>
</evidence>
<dbReference type="Proteomes" id="UP000187209">
    <property type="component" value="Unassembled WGS sequence"/>
</dbReference>
<evidence type="ECO:0000256" key="2">
    <source>
        <dbReference type="ARBA" id="ARBA00023235"/>
    </source>
</evidence>
<organism evidence="3 4">
    <name type="scientific">Stentor coeruleus</name>
    <dbReference type="NCBI Taxonomy" id="5963"/>
    <lineage>
        <taxon>Eukaryota</taxon>
        <taxon>Sar</taxon>
        <taxon>Alveolata</taxon>
        <taxon>Ciliophora</taxon>
        <taxon>Postciliodesmatophora</taxon>
        <taxon>Heterotrichea</taxon>
        <taxon>Heterotrichida</taxon>
        <taxon>Stentoridae</taxon>
        <taxon>Stentor</taxon>
    </lineage>
</organism>
<dbReference type="InterPro" id="IPR051812">
    <property type="entry name" value="SPI_LacAB/RpiB"/>
</dbReference>
<comment type="caution">
    <text evidence="3">The sequence shown here is derived from an EMBL/GenBank/DDBJ whole genome shotgun (WGS) entry which is preliminary data.</text>
</comment>
<gene>
    <name evidence="3" type="ORF">SteCoe_30233</name>
</gene>
<evidence type="ECO:0000313" key="4">
    <source>
        <dbReference type="Proteomes" id="UP000187209"/>
    </source>
</evidence>